<feature type="transmembrane region" description="Helical" evidence="7">
    <location>
        <begin position="392"/>
        <end position="409"/>
    </location>
</feature>
<feature type="transmembrane region" description="Helical" evidence="7">
    <location>
        <begin position="326"/>
        <end position="343"/>
    </location>
</feature>
<gene>
    <name evidence="8" type="ORF">SAMN04515672_1257</name>
</gene>
<dbReference type="PANTHER" id="PTHR42770">
    <property type="entry name" value="AMINO ACID TRANSPORTER-RELATED"/>
    <property type="match status" value="1"/>
</dbReference>
<evidence type="ECO:0000256" key="3">
    <source>
        <dbReference type="ARBA" id="ARBA00022692"/>
    </source>
</evidence>
<organism evidence="8 9">
    <name type="scientific">Natronorubrum texcoconense</name>
    <dbReference type="NCBI Taxonomy" id="1095776"/>
    <lineage>
        <taxon>Archaea</taxon>
        <taxon>Methanobacteriati</taxon>
        <taxon>Methanobacteriota</taxon>
        <taxon>Stenosarchaea group</taxon>
        <taxon>Halobacteria</taxon>
        <taxon>Halobacteriales</taxon>
        <taxon>Natrialbaceae</taxon>
        <taxon>Natronorubrum</taxon>
    </lineage>
</organism>
<feature type="transmembrane region" description="Helical" evidence="7">
    <location>
        <begin position="276"/>
        <end position="298"/>
    </location>
</feature>
<keyword evidence="9" id="KW-1185">Reference proteome</keyword>
<feature type="transmembrane region" description="Helical" evidence="7">
    <location>
        <begin position="349"/>
        <end position="371"/>
    </location>
</feature>
<dbReference type="InterPro" id="IPR002293">
    <property type="entry name" value="AA/rel_permease1"/>
</dbReference>
<evidence type="ECO:0000256" key="4">
    <source>
        <dbReference type="ARBA" id="ARBA00022989"/>
    </source>
</evidence>
<dbReference type="GO" id="GO:0022857">
    <property type="term" value="F:transmembrane transporter activity"/>
    <property type="evidence" value="ECO:0007669"/>
    <property type="project" value="InterPro"/>
</dbReference>
<dbReference type="Proteomes" id="UP000198882">
    <property type="component" value="Unassembled WGS sequence"/>
</dbReference>
<evidence type="ECO:0000256" key="2">
    <source>
        <dbReference type="ARBA" id="ARBA00022475"/>
    </source>
</evidence>
<dbReference type="GO" id="GO:0005886">
    <property type="term" value="C:plasma membrane"/>
    <property type="evidence" value="ECO:0007669"/>
    <property type="project" value="UniProtKB-SubCell"/>
</dbReference>
<dbReference type="OrthoDB" id="43026at2157"/>
<keyword evidence="3 7" id="KW-0812">Transmembrane</keyword>
<dbReference type="EMBL" id="FNFE01000001">
    <property type="protein sequence ID" value="SDJ63268.1"/>
    <property type="molecule type" value="Genomic_DNA"/>
</dbReference>
<comment type="subcellular location">
    <subcellularLocation>
        <location evidence="1">Cell membrane</location>
        <topology evidence="1">Multi-pass membrane protein</topology>
    </subcellularLocation>
</comment>
<evidence type="ECO:0000256" key="6">
    <source>
        <dbReference type="SAM" id="MobiDB-lite"/>
    </source>
</evidence>
<accession>A0A1G8VB26</accession>
<feature type="transmembrane region" description="Helical" evidence="7">
    <location>
        <begin position="127"/>
        <end position="147"/>
    </location>
</feature>
<dbReference type="PANTHER" id="PTHR42770:SF7">
    <property type="entry name" value="MEMBRANE PROTEIN"/>
    <property type="match status" value="1"/>
</dbReference>
<evidence type="ECO:0000313" key="8">
    <source>
        <dbReference type="EMBL" id="SDJ63268.1"/>
    </source>
</evidence>
<dbReference type="PIRSF" id="PIRSF006060">
    <property type="entry name" value="AA_transporter"/>
    <property type="match status" value="1"/>
</dbReference>
<feature type="transmembrane region" description="Helical" evidence="7">
    <location>
        <begin position="48"/>
        <end position="69"/>
    </location>
</feature>
<keyword evidence="5 7" id="KW-0472">Membrane</keyword>
<feature type="transmembrane region" description="Helical" evidence="7">
    <location>
        <begin position="12"/>
        <end position="36"/>
    </location>
</feature>
<keyword evidence="2" id="KW-1003">Cell membrane</keyword>
<evidence type="ECO:0000256" key="1">
    <source>
        <dbReference type="ARBA" id="ARBA00004651"/>
    </source>
</evidence>
<proteinExistence type="predicted"/>
<evidence type="ECO:0000313" key="9">
    <source>
        <dbReference type="Proteomes" id="UP000198882"/>
    </source>
</evidence>
<protein>
    <submittedName>
        <fullName evidence="8">Amino acid/polyamine/organocation transporter, APC superfamily</fullName>
    </submittedName>
</protein>
<dbReference type="Pfam" id="PF13520">
    <property type="entry name" value="AA_permease_2"/>
    <property type="match status" value="1"/>
</dbReference>
<dbReference type="STRING" id="1095776.SAMN04515672_1257"/>
<keyword evidence="4 7" id="KW-1133">Transmembrane helix</keyword>
<feature type="transmembrane region" description="Helical" evidence="7">
    <location>
        <begin position="415"/>
        <end position="433"/>
    </location>
</feature>
<feature type="transmembrane region" description="Helical" evidence="7">
    <location>
        <begin position="154"/>
        <end position="171"/>
    </location>
</feature>
<reference evidence="9" key="1">
    <citation type="submission" date="2016-10" db="EMBL/GenBank/DDBJ databases">
        <authorList>
            <person name="Varghese N."/>
            <person name="Submissions S."/>
        </authorList>
    </citation>
    <scope>NUCLEOTIDE SEQUENCE [LARGE SCALE GENOMIC DNA]</scope>
    <source>
        <strain evidence="9">B4,CECT 8067,JCM 17497</strain>
    </source>
</reference>
<feature type="transmembrane region" description="Helical" evidence="7">
    <location>
        <begin position="191"/>
        <end position="210"/>
    </location>
</feature>
<evidence type="ECO:0000256" key="5">
    <source>
        <dbReference type="ARBA" id="ARBA00023136"/>
    </source>
</evidence>
<sequence>MSDAEFSLIDEKIGLFGGTLLIVGNVIAMTAFLLPAHLIADDGLGPEVAVAMLLVILPVTFSILSTLQIGGAMPAAGGSYVYGSRLIGPFFGFLLPWLVIPSIWLGQLYLAFGFAEFMQFFPTFDWIPMWALMYAVMIPFIALNILGIRLVTQVQIVLVSIIIGGMLLFIVPGTFEIDTANYSGMFESGTGAFFVALVSLSIAMHGFNLATDLGEELEDPVTNIPRVLGLSAIISISLMTALVVVAVGVVPLDFYVENRDAGVAYAAFEFLPTAGAYLVATAAVVGAFTSLNTLYTAYSRQLMRAARDEAIPLFFAKLHPEYQTPYRAILLLAVPALIMVPPISSTTPVLMASVLAMTSLIGAIISSVALWNLPKRFERRYEYSIYKLPLPVLKFVAVASALVATVFLAGVSLELGWVLGIILGWMVLAYPVYKYRVRSLRAKKGVDLEKRMKSLHDYEEERAEAGSRAGRENESDSGREVETDAED</sequence>
<name>A0A1G8VB26_9EURY</name>
<evidence type="ECO:0000256" key="7">
    <source>
        <dbReference type="SAM" id="Phobius"/>
    </source>
</evidence>
<feature type="transmembrane region" description="Helical" evidence="7">
    <location>
        <begin position="90"/>
        <end position="115"/>
    </location>
</feature>
<dbReference type="Gene3D" id="1.20.1740.10">
    <property type="entry name" value="Amino acid/polyamine transporter I"/>
    <property type="match status" value="1"/>
</dbReference>
<dbReference type="RefSeq" id="WP_090303689.1">
    <property type="nucleotide sequence ID" value="NZ_FNFE01000001.1"/>
</dbReference>
<dbReference type="AlphaFoldDB" id="A0A1G8VB26"/>
<dbReference type="InterPro" id="IPR050367">
    <property type="entry name" value="APC_superfamily"/>
</dbReference>
<feature type="region of interest" description="Disordered" evidence="6">
    <location>
        <begin position="459"/>
        <end position="487"/>
    </location>
</feature>
<feature type="transmembrane region" description="Helical" evidence="7">
    <location>
        <begin position="230"/>
        <end position="256"/>
    </location>
</feature>